<name>A0A6C0H7K8_9ZZZZ</name>
<sequence>MAQNTLVYWYGIIGIPGKGPNWMEQYNPNKTIGEIIQTLTVNKLGERNKRIEIFKHAPGNMSKYDSNNMHWDHNTTLSEYLNIMGLYDSKNIMLVYVVI</sequence>
<dbReference type="EMBL" id="MN739897">
    <property type="protein sequence ID" value="QHT76562.1"/>
    <property type="molecule type" value="Genomic_DNA"/>
</dbReference>
<protein>
    <submittedName>
        <fullName evidence="1">Uncharacterized protein</fullName>
    </submittedName>
</protein>
<reference evidence="1" key="1">
    <citation type="journal article" date="2020" name="Nature">
        <title>Giant virus diversity and host interactions through global metagenomics.</title>
        <authorList>
            <person name="Schulz F."/>
            <person name="Roux S."/>
            <person name="Paez-Espino D."/>
            <person name="Jungbluth S."/>
            <person name="Walsh D.A."/>
            <person name="Denef V.J."/>
            <person name="McMahon K.D."/>
            <person name="Konstantinidis K.T."/>
            <person name="Eloe-Fadrosh E.A."/>
            <person name="Kyrpides N.C."/>
            <person name="Woyke T."/>
        </authorList>
    </citation>
    <scope>NUCLEOTIDE SEQUENCE</scope>
    <source>
        <strain evidence="1">GVMAG-M-3300023179-82</strain>
    </source>
</reference>
<organism evidence="1">
    <name type="scientific">viral metagenome</name>
    <dbReference type="NCBI Taxonomy" id="1070528"/>
    <lineage>
        <taxon>unclassified sequences</taxon>
        <taxon>metagenomes</taxon>
        <taxon>organismal metagenomes</taxon>
    </lineage>
</organism>
<proteinExistence type="predicted"/>
<evidence type="ECO:0000313" key="1">
    <source>
        <dbReference type="EMBL" id="QHT76562.1"/>
    </source>
</evidence>
<accession>A0A6C0H7K8</accession>
<dbReference type="AlphaFoldDB" id="A0A6C0H7K8"/>